<feature type="transmembrane region" description="Helical" evidence="5">
    <location>
        <begin position="88"/>
        <end position="104"/>
    </location>
</feature>
<dbReference type="PANTHER" id="PTHR22911:SF6">
    <property type="entry name" value="SOLUTE CARRIER FAMILY 35 MEMBER G1"/>
    <property type="match status" value="1"/>
</dbReference>
<evidence type="ECO:0000313" key="8">
    <source>
        <dbReference type="Proteomes" id="UP001515480"/>
    </source>
</evidence>
<dbReference type="Pfam" id="PF00892">
    <property type="entry name" value="EamA"/>
    <property type="match status" value="1"/>
</dbReference>
<dbReference type="SUPFAM" id="SSF103481">
    <property type="entry name" value="Multidrug resistance efflux transporter EmrE"/>
    <property type="match status" value="2"/>
</dbReference>
<evidence type="ECO:0000259" key="6">
    <source>
        <dbReference type="Pfam" id="PF00892"/>
    </source>
</evidence>
<proteinExistence type="predicted"/>
<name>A0AB34J032_PRYPA</name>
<protein>
    <recommendedName>
        <fullName evidence="6">EamA domain-containing protein</fullName>
    </recommendedName>
</protein>
<organism evidence="7 8">
    <name type="scientific">Prymnesium parvum</name>
    <name type="common">Toxic golden alga</name>
    <dbReference type="NCBI Taxonomy" id="97485"/>
    <lineage>
        <taxon>Eukaryota</taxon>
        <taxon>Haptista</taxon>
        <taxon>Haptophyta</taxon>
        <taxon>Prymnesiophyceae</taxon>
        <taxon>Prymnesiales</taxon>
        <taxon>Prymnesiaceae</taxon>
        <taxon>Prymnesium</taxon>
    </lineage>
</organism>
<dbReference type="AlphaFoldDB" id="A0AB34J032"/>
<feature type="transmembrane region" description="Helical" evidence="5">
    <location>
        <begin position="209"/>
        <end position="232"/>
    </location>
</feature>
<feature type="domain" description="EamA" evidence="6">
    <location>
        <begin position="56"/>
        <end position="193"/>
    </location>
</feature>
<evidence type="ECO:0000256" key="4">
    <source>
        <dbReference type="ARBA" id="ARBA00023136"/>
    </source>
</evidence>
<evidence type="ECO:0000256" key="5">
    <source>
        <dbReference type="SAM" id="Phobius"/>
    </source>
</evidence>
<keyword evidence="8" id="KW-1185">Reference proteome</keyword>
<keyword evidence="2 5" id="KW-0812">Transmembrane</keyword>
<keyword evidence="4 5" id="KW-0472">Membrane</keyword>
<feature type="transmembrane region" description="Helical" evidence="5">
    <location>
        <begin position="151"/>
        <end position="170"/>
    </location>
</feature>
<dbReference type="GO" id="GO:0016020">
    <property type="term" value="C:membrane"/>
    <property type="evidence" value="ECO:0007669"/>
    <property type="project" value="UniProtKB-SubCell"/>
</dbReference>
<feature type="transmembrane region" description="Helical" evidence="5">
    <location>
        <begin position="244"/>
        <end position="267"/>
    </location>
</feature>
<comment type="caution">
    <text evidence="7">The sequence shown here is derived from an EMBL/GenBank/DDBJ whole genome shotgun (WGS) entry which is preliminary data.</text>
</comment>
<feature type="transmembrane region" description="Helical" evidence="5">
    <location>
        <begin position="295"/>
        <end position="316"/>
    </location>
</feature>
<accession>A0AB34J032</accession>
<gene>
    <name evidence="7" type="ORF">AB1Y20_007053</name>
</gene>
<feature type="transmembrane region" description="Helical" evidence="5">
    <location>
        <begin position="125"/>
        <end position="145"/>
    </location>
</feature>
<feature type="transmembrane region" description="Helical" evidence="5">
    <location>
        <begin position="351"/>
        <end position="370"/>
    </location>
</feature>
<dbReference type="EMBL" id="JBGBPQ010000015">
    <property type="protein sequence ID" value="KAL1510767.1"/>
    <property type="molecule type" value="Genomic_DNA"/>
</dbReference>
<sequence length="390" mass="41953">MDAMRGRSKAAGLAAPLLDLEPHEREWPAASGVALPPPAGCPSASPAPPPPRPLPLLCVAVASLLFGLVSALLKYVGLPPLLMMQARSLIQWVLSLLVCGWRYATRRSPSPAALLLGPPPLRHLLFTRALLFWAFMLLWWTSLTALPVGDATSLVFCWPVLTACWSITLLREQVRPHFWPCLAFNLLGLLLVSRPSFLFGRPTNRPATALHPVLGVVAALAAATVGSILPVIVRKSRACHWTTVEHVTTSLASFAFTPACLALWFGAIDPTAFSRTRASLTAGWGATDAWQPRPWGLSVLLAAALIGFGALGLQTYGYQNERTTRASMMSFVEIPFAYLLQLVMFDDKPDPCALVGVACILGSGLATVLFEHRHLLPTASPITDGSYSAP</sequence>
<feature type="transmembrane region" description="Helical" evidence="5">
    <location>
        <begin position="54"/>
        <end position="76"/>
    </location>
</feature>
<keyword evidence="3 5" id="KW-1133">Transmembrane helix</keyword>
<dbReference type="Proteomes" id="UP001515480">
    <property type="component" value="Unassembled WGS sequence"/>
</dbReference>
<feature type="transmembrane region" description="Helical" evidence="5">
    <location>
        <begin position="177"/>
        <end position="197"/>
    </location>
</feature>
<dbReference type="InterPro" id="IPR037185">
    <property type="entry name" value="EmrE-like"/>
</dbReference>
<evidence type="ECO:0000256" key="3">
    <source>
        <dbReference type="ARBA" id="ARBA00022989"/>
    </source>
</evidence>
<evidence type="ECO:0000313" key="7">
    <source>
        <dbReference type="EMBL" id="KAL1510767.1"/>
    </source>
</evidence>
<evidence type="ECO:0000256" key="1">
    <source>
        <dbReference type="ARBA" id="ARBA00004141"/>
    </source>
</evidence>
<reference evidence="7 8" key="1">
    <citation type="journal article" date="2024" name="Science">
        <title>Giant polyketide synthase enzymes in the biosynthesis of giant marine polyether toxins.</title>
        <authorList>
            <person name="Fallon T.R."/>
            <person name="Shende V.V."/>
            <person name="Wierzbicki I.H."/>
            <person name="Pendleton A.L."/>
            <person name="Watervoot N.F."/>
            <person name="Auber R.P."/>
            <person name="Gonzalez D.J."/>
            <person name="Wisecaver J.H."/>
            <person name="Moore B.S."/>
        </authorList>
    </citation>
    <scope>NUCLEOTIDE SEQUENCE [LARGE SCALE GENOMIC DNA]</scope>
    <source>
        <strain evidence="7 8">12B1</strain>
    </source>
</reference>
<dbReference type="PANTHER" id="PTHR22911">
    <property type="entry name" value="ACYL-MALONYL CONDENSING ENZYME-RELATED"/>
    <property type="match status" value="1"/>
</dbReference>
<comment type="subcellular location">
    <subcellularLocation>
        <location evidence="1">Membrane</location>
        <topology evidence="1">Multi-pass membrane protein</topology>
    </subcellularLocation>
</comment>
<evidence type="ECO:0000256" key="2">
    <source>
        <dbReference type="ARBA" id="ARBA00022692"/>
    </source>
</evidence>
<dbReference type="InterPro" id="IPR000620">
    <property type="entry name" value="EamA_dom"/>
</dbReference>
<feature type="transmembrane region" description="Helical" evidence="5">
    <location>
        <begin position="328"/>
        <end position="345"/>
    </location>
</feature>